<feature type="compositionally biased region" description="Acidic residues" evidence="4">
    <location>
        <begin position="92"/>
        <end position="112"/>
    </location>
</feature>
<dbReference type="GO" id="GO:0003723">
    <property type="term" value="F:RNA binding"/>
    <property type="evidence" value="ECO:0007669"/>
    <property type="project" value="InterPro"/>
</dbReference>
<comment type="subcellular location">
    <subcellularLocation>
        <location evidence="1">Nucleus</location>
        <location evidence="1">Nucleolus</location>
    </subcellularLocation>
</comment>
<dbReference type="PANTHER" id="PTHR18034:SF4">
    <property type="entry name" value="NUCLEOLAR MIF4G DOMAIN-CONTAINING PROTEIN 1"/>
    <property type="match status" value="1"/>
</dbReference>
<feature type="compositionally biased region" description="Basic residues" evidence="4">
    <location>
        <begin position="52"/>
        <end position="64"/>
    </location>
</feature>
<organism evidence="6 7">
    <name type="scientific">Diaporthe helianthi</name>
    <dbReference type="NCBI Taxonomy" id="158607"/>
    <lineage>
        <taxon>Eukaryota</taxon>
        <taxon>Fungi</taxon>
        <taxon>Dikarya</taxon>
        <taxon>Ascomycota</taxon>
        <taxon>Pezizomycotina</taxon>
        <taxon>Sordariomycetes</taxon>
        <taxon>Sordariomycetidae</taxon>
        <taxon>Diaporthales</taxon>
        <taxon>Diaporthaceae</taxon>
        <taxon>Diaporthe</taxon>
    </lineage>
</organism>
<feature type="region of interest" description="Disordered" evidence="4">
    <location>
        <begin position="1"/>
        <end position="143"/>
    </location>
</feature>
<dbReference type="EMBL" id="MAVT02000895">
    <property type="protein sequence ID" value="POS72931.1"/>
    <property type="molecule type" value="Genomic_DNA"/>
</dbReference>
<keyword evidence="3" id="KW-0539">Nucleus</keyword>
<gene>
    <name evidence="6" type="ORF">DHEL01_v208674</name>
</gene>
<dbReference type="FunCoup" id="A0A2P5HRR9">
    <property type="interactions" value="638"/>
</dbReference>
<dbReference type="PANTHER" id="PTHR18034">
    <property type="entry name" value="CELL CYCLE CONTROL PROTEIN CWF22-RELATED"/>
    <property type="match status" value="1"/>
</dbReference>
<evidence type="ECO:0000313" key="6">
    <source>
        <dbReference type="EMBL" id="POS72931.1"/>
    </source>
</evidence>
<evidence type="ECO:0000256" key="1">
    <source>
        <dbReference type="ARBA" id="ARBA00004604"/>
    </source>
</evidence>
<dbReference type="Gene3D" id="1.25.40.180">
    <property type="match status" value="1"/>
</dbReference>
<comment type="caution">
    <text evidence="6">The sequence shown here is derived from an EMBL/GenBank/DDBJ whole genome shotgun (WGS) entry which is preliminary data.</text>
</comment>
<dbReference type="SUPFAM" id="SSF48371">
    <property type="entry name" value="ARM repeat"/>
    <property type="match status" value="1"/>
</dbReference>
<dbReference type="InParanoid" id="A0A2P5HRR9"/>
<keyword evidence="7" id="KW-1185">Reference proteome</keyword>
<evidence type="ECO:0000313" key="7">
    <source>
        <dbReference type="Proteomes" id="UP000094444"/>
    </source>
</evidence>
<proteinExistence type="inferred from homology"/>
<feature type="compositionally biased region" description="Low complexity" evidence="4">
    <location>
        <begin position="26"/>
        <end position="40"/>
    </location>
</feature>
<feature type="domain" description="MI" evidence="5">
    <location>
        <begin position="618"/>
        <end position="757"/>
    </location>
</feature>
<dbReference type="Pfam" id="PF02847">
    <property type="entry name" value="MA3"/>
    <property type="match status" value="1"/>
</dbReference>
<feature type="compositionally biased region" description="Basic and acidic residues" evidence="4">
    <location>
        <begin position="247"/>
        <end position="262"/>
    </location>
</feature>
<dbReference type="PROSITE" id="PS51366">
    <property type="entry name" value="MI"/>
    <property type="match status" value="1"/>
</dbReference>
<evidence type="ECO:0000256" key="2">
    <source>
        <dbReference type="ARBA" id="ARBA00006856"/>
    </source>
</evidence>
<dbReference type="Pfam" id="PF02854">
    <property type="entry name" value="MIF4G"/>
    <property type="match status" value="1"/>
</dbReference>
<dbReference type="InterPro" id="IPR016024">
    <property type="entry name" value="ARM-type_fold"/>
</dbReference>
<dbReference type="SMART" id="SM00543">
    <property type="entry name" value="MIF4G"/>
    <property type="match status" value="1"/>
</dbReference>
<evidence type="ECO:0000256" key="3">
    <source>
        <dbReference type="ARBA" id="ARBA00023242"/>
    </source>
</evidence>
<sequence length="849" mass="94978">MPPSKKRREPLRPSLPADLLKELGNSAPTSSAARRSSQAQTRKDRRKEERCQKRRRDNIGSRRRASNETLPHEHPAVGKASKPTKRTQHTPDDDEFGGFSEESADESSDGEDLSMSSPSGMTESKRARHDTKSPAIDNKLAEDDAEIAFLEKKLGIKSRKTLPKSFQEDGLDEVLGELAEQEDDEALLAKKKRKAEADEWLAQKRRKATQHASKERGEEENDDEDNLELGSDLDDESDLDDDEDSFGSEHEMEEAPVRKRENPYVAPVPATAAAQNYVPPARRQDSGSDAELVSRIRRQAQGFINRLTDSNLIAILGDIERLYREHPRQHITSVLVDLILVQACEPTSLPDTLLILYAGFSTAVYKVIGPDVGAQLIQQTVDRFRTYYAGVSKNASSEVSKQTSNLITFLAQTYNFQLIRCNLIFDYVRFLLDDLSELNAELLLRIVRMAGQNLRRDDPLALKDIVALVRQAVNKAGESNLSVRTKFMIESINDLKNNKAKTGASGSAVIQDHTTRMKKILGSLSTRKLKATEPLRIGLKDMEESDTRGKWWLVGASWAGRDGPQEKPAEKEPAGEDGDGGGSREKKNKGKSGANSMLDEDEVPDLAALAREQNMNTDVRRAIFVAIVGAVDYEDAYRRVKELRLTQSGQRRDVAYVAMHCAGIEESYNPYYSWVARRLCEDKRIRFAFQEGLWNLFGRLGELLFGEVDEAKIDDKEDEEDEGEATGLRRIFCLGKMFGFMVAHGTHGLGVLKCLNLLHLKSKTSDFVEVMLITLLQELKVLGREPTATFAAVPDRALSKGLEWFLRTRVRKTKLLTSKKEKKVVKRACDKAIAALANEEHTPVESGSP</sequence>
<dbReference type="GO" id="GO:0005730">
    <property type="term" value="C:nucleolus"/>
    <property type="evidence" value="ECO:0007669"/>
    <property type="project" value="UniProtKB-SubCell"/>
</dbReference>
<comment type="similarity">
    <text evidence="2">Belongs to the CWC22 family.</text>
</comment>
<dbReference type="InterPro" id="IPR003891">
    <property type="entry name" value="Initiation_fac_eIF4g_MI"/>
</dbReference>
<name>A0A2P5HRR9_DIAHE</name>
<dbReference type="SMART" id="SM00544">
    <property type="entry name" value="MA3"/>
    <property type="match status" value="1"/>
</dbReference>
<dbReference type="OrthoDB" id="361797at2759"/>
<protein>
    <submittedName>
        <fullName evidence="6">Suppressor of glycerol defect protein 1</fullName>
    </submittedName>
</protein>
<evidence type="ECO:0000259" key="5">
    <source>
        <dbReference type="PROSITE" id="PS51366"/>
    </source>
</evidence>
<dbReference type="GO" id="GO:0042274">
    <property type="term" value="P:ribosomal small subunit biogenesis"/>
    <property type="evidence" value="ECO:0007669"/>
    <property type="project" value="TreeGrafter"/>
</dbReference>
<dbReference type="FunFam" id="1.25.40.180:FF:000050">
    <property type="entry name" value="Nuclear protein (Sgd1), putative"/>
    <property type="match status" value="1"/>
</dbReference>
<dbReference type="InterPro" id="IPR003890">
    <property type="entry name" value="MIF4G-like_typ-3"/>
</dbReference>
<accession>A0A2P5HRR9</accession>
<dbReference type="STRING" id="158607.A0A2P5HRR9"/>
<dbReference type="AlphaFoldDB" id="A0A2P5HRR9"/>
<feature type="region of interest" description="Disordered" evidence="4">
    <location>
        <begin position="557"/>
        <end position="598"/>
    </location>
</feature>
<dbReference type="Proteomes" id="UP000094444">
    <property type="component" value="Unassembled WGS sequence"/>
</dbReference>
<feature type="compositionally biased region" description="Acidic residues" evidence="4">
    <location>
        <begin position="218"/>
        <end position="246"/>
    </location>
</feature>
<reference evidence="6" key="1">
    <citation type="submission" date="2017-09" db="EMBL/GenBank/DDBJ databases">
        <title>Polyketide synthases of a Diaporthe helianthi virulent isolate.</title>
        <authorList>
            <person name="Baroncelli R."/>
        </authorList>
    </citation>
    <scope>NUCLEOTIDE SEQUENCE [LARGE SCALE GENOMIC DNA]</scope>
    <source>
        <strain evidence="6">7/96</strain>
    </source>
</reference>
<feature type="compositionally biased region" description="Basic and acidic residues" evidence="4">
    <location>
        <begin position="563"/>
        <end position="574"/>
    </location>
</feature>
<feature type="region of interest" description="Disordered" evidence="4">
    <location>
        <begin position="189"/>
        <end position="264"/>
    </location>
</feature>
<dbReference type="InterPro" id="IPR050781">
    <property type="entry name" value="CWC22_splicing_factor"/>
</dbReference>
<evidence type="ECO:0000256" key="4">
    <source>
        <dbReference type="SAM" id="MobiDB-lite"/>
    </source>
</evidence>